<gene>
    <name evidence="1" type="ORF">LMF89_17945</name>
</gene>
<comment type="caution">
    <text evidence="1">The sequence shown here is derived from an EMBL/GenBank/DDBJ whole genome shotgun (WGS) entry which is preliminary data.</text>
</comment>
<evidence type="ECO:0000313" key="1">
    <source>
        <dbReference type="EMBL" id="MCC5467220.1"/>
    </source>
</evidence>
<evidence type="ECO:0008006" key="3">
    <source>
        <dbReference type="Google" id="ProtNLM"/>
    </source>
</evidence>
<dbReference type="EMBL" id="JAJHJB010000029">
    <property type="protein sequence ID" value="MCC5467220.1"/>
    <property type="molecule type" value="Genomic_DNA"/>
</dbReference>
<dbReference type="Proteomes" id="UP001165492">
    <property type="component" value="Unassembled WGS sequence"/>
</dbReference>
<dbReference type="Gene3D" id="3.30.70.1290">
    <property type="entry name" value="Transposase IS200-like"/>
    <property type="match status" value="1"/>
</dbReference>
<keyword evidence="2" id="KW-1185">Reference proteome</keyword>
<sequence>METDGYLLTVLRYIHQNPLKAGKVKSIAQHKWSSYAEYIGQSKIVEAGFIAERYYL</sequence>
<accession>A0ABS8HVM5</accession>
<evidence type="ECO:0000313" key="2">
    <source>
        <dbReference type="Proteomes" id="UP001165492"/>
    </source>
</evidence>
<name>A0ABS8HVM5_9FIRM</name>
<protein>
    <recommendedName>
        <fullName evidence="3">Transposase</fullName>
    </recommendedName>
</protein>
<proteinExistence type="predicted"/>
<reference evidence="1" key="1">
    <citation type="submission" date="2021-11" db="EMBL/GenBank/DDBJ databases">
        <title>Description of a new species Pelosinus isolated from the bottom sediments of Lake Baikal.</title>
        <authorList>
            <person name="Zakharyuk A."/>
        </authorList>
    </citation>
    <scope>NUCLEOTIDE SEQUENCE</scope>
    <source>
        <strain evidence="1">Bkl1</strain>
    </source>
</reference>
<organism evidence="1 2">
    <name type="scientific">Pelosinus baikalensis</name>
    <dbReference type="NCBI Taxonomy" id="2892015"/>
    <lineage>
        <taxon>Bacteria</taxon>
        <taxon>Bacillati</taxon>
        <taxon>Bacillota</taxon>
        <taxon>Negativicutes</taxon>
        <taxon>Selenomonadales</taxon>
        <taxon>Sporomusaceae</taxon>
        <taxon>Pelosinus</taxon>
    </lineage>
</organism>
<dbReference type="InterPro" id="IPR036515">
    <property type="entry name" value="Transposase_17_sf"/>
</dbReference>